<accession>A0ABP0M5X6</accession>
<feature type="region of interest" description="Disordered" evidence="1">
    <location>
        <begin position="263"/>
        <end position="298"/>
    </location>
</feature>
<reference evidence="2 3" key="1">
    <citation type="submission" date="2024-02" db="EMBL/GenBank/DDBJ databases">
        <authorList>
            <person name="Chen Y."/>
            <person name="Shah S."/>
            <person name="Dougan E. K."/>
            <person name="Thang M."/>
            <person name="Chan C."/>
        </authorList>
    </citation>
    <scope>NUCLEOTIDE SEQUENCE [LARGE SCALE GENOMIC DNA]</scope>
</reference>
<dbReference type="Proteomes" id="UP001642484">
    <property type="component" value="Unassembled WGS sequence"/>
</dbReference>
<feature type="region of interest" description="Disordered" evidence="1">
    <location>
        <begin position="1"/>
        <end position="140"/>
    </location>
</feature>
<feature type="compositionally biased region" description="Low complexity" evidence="1">
    <location>
        <begin position="232"/>
        <end position="244"/>
    </location>
</feature>
<feature type="compositionally biased region" description="Polar residues" evidence="1">
    <location>
        <begin position="79"/>
        <end position="88"/>
    </location>
</feature>
<comment type="caution">
    <text evidence="2">The sequence shown here is derived from an EMBL/GenBank/DDBJ whole genome shotgun (WGS) entry which is preliminary data.</text>
</comment>
<gene>
    <name evidence="2" type="ORF">CCMP2556_LOCUS24350</name>
</gene>
<evidence type="ECO:0000256" key="1">
    <source>
        <dbReference type="SAM" id="MobiDB-lite"/>
    </source>
</evidence>
<proteinExistence type="predicted"/>
<organism evidence="2 3">
    <name type="scientific">Durusdinium trenchii</name>
    <dbReference type="NCBI Taxonomy" id="1381693"/>
    <lineage>
        <taxon>Eukaryota</taxon>
        <taxon>Sar</taxon>
        <taxon>Alveolata</taxon>
        <taxon>Dinophyceae</taxon>
        <taxon>Suessiales</taxon>
        <taxon>Symbiodiniaceae</taxon>
        <taxon>Durusdinium</taxon>
    </lineage>
</organism>
<keyword evidence="3" id="KW-1185">Reference proteome</keyword>
<sequence length="298" mass="32695">MMTFEVLESSIEPAPEIETTPEENSTSENAILTLPHSVPDACEQDDVEEQETEERGDAEEDDESQRSMFTDCRVDTKQDVQGQGTGNEEVNEELAGAKETLPAGERRISSGSARSGATEEEDMPRRLGAHGPLESTPKKARTICAVSPQTGEKVWDVAFGAPVVYKAAPPELQRQLRSRLSLETPGGSGLAGALPGSLGFDRLSPPPLAAADRRPSGQGFLAVPIKGPSEATGSTGQWSGSGQSLRSWRQDAWKRDDWNDWKEQKEWSSWSTSKESWPQQKKEAWNPKRWGRSRGSWS</sequence>
<protein>
    <submittedName>
        <fullName evidence="2">Uncharacterized protein</fullName>
    </submittedName>
</protein>
<feature type="compositionally biased region" description="Low complexity" evidence="1">
    <location>
        <begin position="11"/>
        <end position="29"/>
    </location>
</feature>
<feature type="compositionally biased region" description="Low complexity" evidence="1">
    <location>
        <begin position="267"/>
        <end position="277"/>
    </location>
</feature>
<evidence type="ECO:0000313" key="3">
    <source>
        <dbReference type="Proteomes" id="UP001642484"/>
    </source>
</evidence>
<feature type="compositionally biased region" description="Acidic residues" evidence="1">
    <location>
        <begin position="42"/>
        <end position="63"/>
    </location>
</feature>
<dbReference type="EMBL" id="CAXAMN010015925">
    <property type="protein sequence ID" value="CAK9046921.1"/>
    <property type="molecule type" value="Genomic_DNA"/>
</dbReference>
<feature type="region of interest" description="Disordered" evidence="1">
    <location>
        <begin position="182"/>
        <end position="249"/>
    </location>
</feature>
<evidence type="ECO:0000313" key="2">
    <source>
        <dbReference type="EMBL" id="CAK9046921.1"/>
    </source>
</evidence>
<name>A0ABP0M5X6_9DINO</name>